<evidence type="ECO:0000313" key="1">
    <source>
        <dbReference type="EMBL" id="CAB9510094.1"/>
    </source>
</evidence>
<organism evidence="1 2">
    <name type="scientific">Seminavis robusta</name>
    <dbReference type="NCBI Taxonomy" id="568900"/>
    <lineage>
        <taxon>Eukaryota</taxon>
        <taxon>Sar</taxon>
        <taxon>Stramenopiles</taxon>
        <taxon>Ochrophyta</taxon>
        <taxon>Bacillariophyta</taxon>
        <taxon>Bacillariophyceae</taxon>
        <taxon>Bacillariophycidae</taxon>
        <taxon>Naviculales</taxon>
        <taxon>Naviculaceae</taxon>
        <taxon>Seminavis</taxon>
    </lineage>
</organism>
<keyword evidence="2" id="KW-1185">Reference proteome</keyword>
<proteinExistence type="predicted"/>
<accession>A0A9N8E1R3</accession>
<dbReference type="EMBL" id="CAICTM010000419">
    <property type="protein sequence ID" value="CAB9510094.1"/>
    <property type="molecule type" value="Genomic_DNA"/>
</dbReference>
<dbReference type="SUPFAM" id="SSF48403">
    <property type="entry name" value="Ankyrin repeat"/>
    <property type="match status" value="1"/>
</dbReference>
<dbReference type="AlphaFoldDB" id="A0A9N8E1R3"/>
<name>A0A9N8E1R3_9STRA</name>
<comment type="caution">
    <text evidence="1">The sequence shown here is derived from an EMBL/GenBank/DDBJ whole genome shotgun (WGS) entry which is preliminary data.</text>
</comment>
<dbReference type="Proteomes" id="UP001153069">
    <property type="component" value="Unassembled WGS sequence"/>
</dbReference>
<evidence type="ECO:0000313" key="2">
    <source>
        <dbReference type="Proteomes" id="UP001153069"/>
    </source>
</evidence>
<gene>
    <name evidence="1" type="ORF">SEMRO_420_G139230.1</name>
</gene>
<dbReference type="Gene3D" id="1.25.40.20">
    <property type="entry name" value="Ankyrin repeat-containing domain"/>
    <property type="match status" value="1"/>
</dbReference>
<reference evidence="1" key="1">
    <citation type="submission" date="2020-06" db="EMBL/GenBank/DDBJ databases">
        <authorList>
            <consortium name="Plant Systems Biology data submission"/>
        </authorList>
    </citation>
    <scope>NUCLEOTIDE SEQUENCE</scope>
    <source>
        <strain evidence="1">D6</strain>
    </source>
</reference>
<dbReference type="InterPro" id="IPR036770">
    <property type="entry name" value="Ankyrin_rpt-contain_sf"/>
</dbReference>
<protein>
    <submittedName>
        <fullName evidence="1">Uncharacterized protein</fullName>
    </submittedName>
</protein>
<sequence length="186" mass="20564">MSGIFGGNALHKAAKTKDWSQFKALCSEHPSQLLERDEGFNTPLHSAIANGIPSDVLINAIRIDARLVRLKDRDKNTLLHKAFEYGIGRTAALKLLRAGPQIAATQKNDEDKTPVEVVVDAKLPSAFGYSLGTTWIHYKDEYPAVLECVQDASQWKDGEPVERVVAYVGVPMDPEINAMIGHDYTY</sequence>